<dbReference type="OrthoDB" id="412748at2759"/>
<dbReference type="GO" id="GO:0031123">
    <property type="term" value="P:RNA 3'-end processing"/>
    <property type="evidence" value="ECO:0007669"/>
    <property type="project" value="InterPro"/>
</dbReference>
<evidence type="ECO:0000313" key="7">
    <source>
        <dbReference type="Proteomes" id="UP000184267"/>
    </source>
</evidence>
<organism evidence="6 7">
    <name type="scientific">Trametes pubescens</name>
    <name type="common">White-rot fungus</name>
    <dbReference type="NCBI Taxonomy" id="154538"/>
    <lineage>
        <taxon>Eukaryota</taxon>
        <taxon>Fungi</taxon>
        <taxon>Dikarya</taxon>
        <taxon>Basidiomycota</taxon>
        <taxon>Agaricomycotina</taxon>
        <taxon>Agaricomycetes</taxon>
        <taxon>Polyporales</taxon>
        <taxon>Polyporaceae</taxon>
        <taxon>Trametes</taxon>
    </lineage>
</organism>
<evidence type="ECO:0000256" key="2">
    <source>
        <dbReference type="ARBA" id="ARBA00022741"/>
    </source>
</evidence>
<evidence type="ECO:0000256" key="1">
    <source>
        <dbReference type="ARBA" id="ARBA00022679"/>
    </source>
</evidence>
<dbReference type="GO" id="GO:0005634">
    <property type="term" value="C:nucleus"/>
    <property type="evidence" value="ECO:0007669"/>
    <property type="project" value="TreeGrafter"/>
</dbReference>
<dbReference type="GO" id="GO:0003723">
    <property type="term" value="F:RNA binding"/>
    <property type="evidence" value="ECO:0007669"/>
    <property type="project" value="InterPro"/>
</dbReference>
<dbReference type="AlphaFoldDB" id="A0A1M2VCN2"/>
<dbReference type="Proteomes" id="UP000184267">
    <property type="component" value="Unassembled WGS sequence"/>
</dbReference>
<dbReference type="Gene3D" id="3.30.70.590">
    <property type="entry name" value="Poly(A) polymerase predicted RNA binding domain"/>
    <property type="match status" value="1"/>
</dbReference>
<evidence type="ECO:0000256" key="3">
    <source>
        <dbReference type="ARBA" id="ARBA00022840"/>
    </source>
</evidence>
<dbReference type="PANTHER" id="PTHR10682:SF10">
    <property type="entry name" value="POLYNUCLEOTIDE ADENYLYLTRANSFERASE"/>
    <property type="match status" value="1"/>
</dbReference>
<keyword evidence="7" id="KW-1185">Reference proteome</keyword>
<proteinExistence type="predicted"/>
<evidence type="ECO:0000256" key="4">
    <source>
        <dbReference type="ARBA" id="ARBA00023211"/>
    </source>
</evidence>
<sequence>MKEEFQRGCAIVDDVMLGKAEWSALFVKHDFFQRYRFYLQVVAASRDLEMQNKWSGTVASKIRQLVMRLEYVDALKLAHPFIKGFDVVYYCLSEEEAQVVSRGEIPEAVAQRKKEDVADKEGVIAVHTTSFFIGLSIKPKEAGSTGPRRLDISYPTTEFVKMTKMWEKYDESAMHIAVRHIKQFVYRTFMRINDQIFEHVILVSTVARTDRLRATIVAVDKRAGAGAAGVTSAQAA</sequence>
<keyword evidence="4" id="KW-0464">Manganese</keyword>
<dbReference type="EMBL" id="MNAD01001463">
    <property type="protein sequence ID" value="OJT05411.1"/>
    <property type="molecule type" value="Genomic_DNA"/>
</dbReference>
<dbReference type="InterPro" id="IPR011068">
    <property type="entry name" value="NuclTrfase_I-like_C"/>
</dbReference>
<gene>
    <name evidence="6" type="ORF">TRAPUB_3852</name>
</gene>
<dbReference type="SUPFAM" id="SSF55003">
    <property type="entry name" value="PAP/Archaeal CCA-adding enzyme, C-terminal domain"/>
    <property type="match status" value="1"/>
</dbReference>
<dbReference type="STRING" id="154538.A0A1M2VCN2"/>
<dbReference type="GO" id="GO:1990817">
    <property type="term" value="F:poly(A) RNA polymerase activity"/>
    <property type="evidence" value="ECO:0007669"/>
    <property type="project" value="TreeGrafter"/>
</dbReference>
<name>A0A1M2VCN2_TRAPU</name>
<keyword evidence="2" id="KW-0547">Nucleotide-binding</keyword>
<reference evidence="6 7" key="1">
    <citation type="submission" date="2016-10" db="EMBL/GenBank/DDBJ databases">
        <title>Genome sequence of the basidiomycete white-rot fungus Trametes pubescens.</title>
        <authorList>
            <person name="Makela M.R."/>
            <person name="Granchi Z."/>
            <person name="Peng M."/>
            <person name="De Vries R.P."/>
            <person name="Grigoriev I."/>
            <person name="Riley R."/>
            <person name="Hilden K."/>
        </authorList>
    </citation>
    <scope>NUCLEOTIDE SEQUENCE [LARGE SCALE GENOMIC DNA]</scope>
    <source>
        <strain evidence="6 7">FBCC735</strain>
    </source>
</reference>
<accession>A0A1M2VCN2</accession>
<keyword evidence="1" id="KW-0808">Transferase</keyword>
<comment type="caution">
    <text evidence="6">The sequence shown here is derived from an EMBL/GenBank/DDBJ whole genome shotgun (WGS) entry which is preliminary data.</text>
</comment>
<protein>
    <submittedName>
        <fullName evidence="6">Poly(A) polymerase pla1</fullName>
    </submittedName>
</protein>
<evidence type="ECO:0000313" key="6">
    <source>
        <dbReference type="EMBL" id="OJT05411.1"/>
    </source>
</evidence>
<keyword evidence="3" id="KW-0067">ATP-binding</keyword>
<dbReference type="FunFam" id="3.30.70.590:FF:000003">
    <property type="entry name" value="Poly(A) polymerase"/>
    <property type="match status" value="1"/>
</dbReference>
<feature type="domain" description="Poly(A) polymerase RNA-binding" evidence="5">
    <location>
        <begin position="30"/>
        <end position="184"/>
    </location>
</feature>
<evidence type="ECO:0000259" key="5">
    <source>
        <dbReference type="Pfam" id="PF04926"/>
    </source>
</evidence>
<dbReference type="Pfam" id="PF04926">
    <property type="entry name" value="PAP_RNA-bind"/>
    <property type="match status" value="1"/>
</dbReference>
<dbReference type="PANTHER" id="PTHR10682">
    <property type="entry name" value="POLY A POLYMERASE"/>
    <property type="match status" value="1"/>
</dbReference>
<dbReference type="GO" id="GO:0005524">
    <property type="term" value="F:ATP binding"/>
    <property type="evidence" value="ECO:0007669"/>
    <property type="project" value="UniProtKB-KW"/>
</dbReference>
<dbReference type="InterPro" id="IPR007010">
    <property type="entry name" value="PolA_pol_RNA-bd_dom"/>
</dbReference>